<evidence type="ECO:0000256" key="5">
    <source>
        <dbReference type="SAM" id="MobiDB-lite"/>
    </source>
</evidence>
<dbReference type="Gene3D" id="1.10.10.60">
    <property type="entry name" value="Homeodomain-like"/>
    <property type="match status" value="1"/>
</dbReference>
<organism evidence="7 8">
    <name type="scientific">Ottowia oryzae</name>
    <dbReference type="NCBI Taxonomy" id="2109914"/>
    <lineage>
        <taxon>Bacteria</taxon>
        <taxon>Pseudomonadati</taxon>
        <taxon>Pseudomonadota</taxon>
        <taxon>Betaproteobacteria</taxon>
        <taxon>Burkholderiales</taxon>
        <taxon>Comamonadaceae</taxon>
        <taxon>Ottowia</taxon>
    </lineage>
</organism>
<dbReference type="OrthoDB" id="9804543at2"/>
<keyword evidence="4" id="KW-0804">Transcription</keyword>
<dbReference type="InterPro" id="IPR018060">
    <property type="entry name" value="HTH_AraC"/>
</dbReference>
<dbReference type="Gene3D" id="2.60.120.10">
    <property type="entry name" value="Jelly Rolls"/>
    <property type="match status" value="1"/>
</dbReference>
<dbReference type="Pfam" id="PF12833">
    <property type="entry name" value="HTH_18"/>
    <property type="match status" value="1"/>
</dbReference>
<protein>
    <submittedName>
        <fullName evidence="7">AraC family transcriptional regulator</fullName>
    </submittedName>
</protein>
<keyword evidence="1" id="KW-0678">Repressor</keyword>
<name>A0A2S0MEG5_9BURK</name>
<dbReference type="InterPro" id="IPR003313">
    <property type="entry name" value="AraC-bd"/>
</dbReference>
<evidence type="ECO:0000256" key="3">
    <source>
        <dbReference type="ARBA" id="ARBA00023125"/>
    </source>
</evidence>
<keyword evidence="2" id="KW-0805">Transcription regulation</keyword>
<dbReference type="CDD" id="cd06124">
    <property type="entry name" value="cupin_NimR-like_N"/>
    <property type="match status" value="1"/>
</dbReference>
<dbReference type="InterPro" id="IPR009057">
    <property type="entry name" value="Homeodomain-like_sf"/>
</dbReference>
<feature type="domain" description="HTH araC/xylS-type" evidence="6">
    <location>
        <begin position="173"/>
        <end position="273"/>
    </location>
</feature>
<dbReference type="PANTHER" id="PTHR11019">
    <property type="entry name" value="HTH-TYPE TRANSCRIPTIONAL REGULATOR NIMR"/>
    <property type="match status" value="1"/>
</dbReference>
<accession>A0A2S0MEG5</accession>
<dbReference type="SMART" id="SM00342">
    <property type="entry name" value="HTH_ARAC"/>
    <property type="match status" value="1"/>
</dbReference>
<dbReference type="Pfam" id="PF02311">
    <property type="entry name" value="AraC_binding"/>
    <property type="match status" value="1"/>
</dbReference>
<keyword evidence="3" id="KW-0238">DNA-binding</keyword>
<dbReference type="EMBL" id="CP027666">
    <property type="protein sequence ID" value="AVO34285.1"/>
    <property type="molecule type" value="Genomic_DNA"/>
</dbReference>
<sequence length="273" mass="29535">MPARPPPSSLPLLDDPAMYQPSPTRPVRGKRAREMRPDTHFEPHEHAWAQIAYCVSGTLQVSVQDMRADHDMSYVVPSSRAVWIAPRSRHTVAVLSWAELHTLYIDPGAAPPGWQASRMLAVSPLLRELIVALEHGEPGPREAHLAALTLLELRSAEAAPLGVPLPRAEGGDKRLRALCEAVLHAPAERATLADWAGRVGASERTAARLFRDQLGTSYPHWRRQVVLAHALPLLARGVPVGQVAAACGYASESAFGAMVKAQLGQPPSAFQGK</sequence>
<evidence type="ECO:0000313" key="7">
    <source>
        <dbReference type="EMBL" id="AVO34285.1"/>
    </source>
</evidence>
<evidence type="ECO:0000256" key="1">
    <source>
        <dbReference type="ARBA" id="ARBA00022491"/>
    </source>
</evidence>
<feature type="region of interest" description="Disordered" evidence="5">
    <location>
        <begin position="1"/>
        <end position="30"/>
    </location>
</feature>
<proteinExistence type="predicted"/>
<dbReference type="AlphaFoldDB" id="A0A2S0MEG5"/>
<keyword evidence="8" id="KW-1185">Reference proteome</keyword>
<evidence type="ECO:0000259" key="6">
    <source>
        <dbReference type="PROSITE" id="PS01124"/>
    </source>
</evidence>
<dbReference type="SUPFAM" id="SSF51182">
    <property type="entry name" value="RmlC-like cupins"/>
    <property type="match status" value="1"/>
</dbReference>
<dbReference type="Proteomes" id="UP000239709">
    <property type="component" value="Chromosome"/>
</dbReference>
<dbReference type="GO" id="GO:0043565">
    <property type="term" value="F:sequence-specific DNA binding"/>
    <property type="evidence" value="ECO:0007669"/>
    <property type="project" value="InterPro"/>
</dbReference>
<dbReference type="InterPro" id="IPR011051">
    <property type="entry name" value="RmlC_Cupin_sf"/>
</dbReference>
<dbReference type="RefSeq" id="WP_106702840.1">
    <property type="nucleotide sequence ID" value="NZ_CP027666.1"/>
</dbReference>
<dbReference type="InterPro" id="IPR014710">
    <property type="entry name" value="RmlC-like_jellyroll"/>
</dbReference>
<dbReference type="PANTHER" id="PTHR11019:SF199">
    <property type="entry name" value="HTH-TYPE TRANSCRIPTIONAL REGULATOR NIMR"/>
    <property type="match status" value="1"/>
</dbReference>
<evidence type="ECO:0000256" key="4">
    <source>
        <dbReference type="ARBA" id="ARBA00023163"/>
    </source>
</evidence>
<dbReference type="SUPFAM" id="SSF46689">
    <property type="entry name" value="Homeodomain-like"/>
    <property type="match status" value="1"/>
</dbReference>
<reference evidence="7 8" key="1">
    <citation type="submission" date="2018-03" db="EMBL/GenBank/DDBJ databases">
        <title>Genome sequencing of Ottowia sp.</title>
        <authorList>
            <person name="Kim S.-J."/>
            <person name="Heo J."/>
            <person name="Kwon S.-W."/>
        </authorList>
    </citation>
    <scope>NUCLEOTIDE SEQUENCE [LARGE SCALE GENOMIC DNA]</scope>
    <source>
        <strain evidence="7 8">KADR8-3</strain>
    </source>
</reference>
<dbReference type="KEGG" id="otk:C6570_08610"/>
<dbReference type="GO" id="GO:0003700">
    <property type="term" value="F:DNA-binding transcription factor activity"/>
    <property type="evidence" value="ECO:0007669"/>
    <property type="project" value="InterPro"/>
</dbReference>
<dbReference type="FunFam" id="1.10.10.60:FF:000132">
    <property type="entry name" value="AraC family transcriptional regulator"/>
    <property type="match status" value="1"/>
</dbReference>
<dbReference type="PROSITE" id="PS01124">
    <property type="entry name" value="HTH_ARAC_FAMILY_2"/>
    <property type="match status" value="1"/>
</dbReference>
<evidence type="ECO:0000313" key="8">
    <source>
        <dbReference type="Proteomes" id="UP000239709"/>
    </source>
</evidence>
<evidence type="ECO:0000256" key="2">
    <source>
        <dbReference type="ARBA" id="ARBA00023015"/>
    </source>
</evidence>
<gene>
    <name evidence="7" type="ORF">C6570_08610</name>
</gene>